<dbReference type="Gene3D" id="3.20.20.10">
    <property type="entry name" value="Alanine racemase"/>
    <property type="match status" value="1"/>
</dbReference>
<organism evidence="4 5">
    <name type="scientific">Microbacterium esteraromaticum</name>
    <dbReference type="NCBI Taxonomy" id="57043"/>
    <lineage>
        <taxon>Bacteria</taxon>
        <taxon>Bacillati</taxon>
        <taxon>Actinomycetota</taxon>
        <taxon>Actinomycetes</taxon>
        <taxon>Micrococcales</taxon>
        <taxon>Microbacteriaceae</taxon>
        <taxon>Microbacterium</taxon>
    </lineage>
</organism>
<evidence type="ECO:0000256" key="1">
    <source>
        <dbReference type="ARBA" id="ARBA00005323"/>
    </source>
</evidence>
<dbReference type="SMART" id="SM01119">
    <property type="entry name" value="D-ser_dehydrat"/>
    <property type="match status" value="1"/>
</dbReference>
<reference evidence="4" key="1">
    <citation type="submission" date="2020-12" db="EMBL/GenBank/DDBJ databases">
        <title>PHA producing bacteria isolated from mangrove.</title>
        <authorList>
            <person name="Zheng W."/>
            <person name="Yu S."/>
            <person name="Huang Y."/>
        </authorList>
    </citation>
    <scope>NUCLEOTIDE SEQUENCE</scope>
    <source>
        <strain evidence="4">GN8-5</strain>
    </source>
</reference>
<dbReference type="Proteomes" id="UP000664385">
    <property type="component" value="Unassembled WGS sequence"/>
</dbReference>
<comment type="caution">
    <text evidence="4">The sequence shown here is derived from an EMBL/GenBank/DDBJ whole genome shotgun (WGS) entry which is preliminary data.</text>
</comment>
<evidence type="ECO:0000259" key="3">
    <source>
        <dbReference type="SMART" id="SM01119"/>
    </source>
</evidence>
<sequence>MIESAPLRLTKGLGPSLDDAGTADLHGTSLFAADRDFPQLTLDESAIAHNIAQMMTYVRSRGVALAPHGKTAMSPALAWRQMDAGAWGITAATPTQLRVYRAAGLPRLLLANQLVEPGAIAWLRGELAADAEFTCPVYADSFDGLALLAGPADQRPLDVLLEVGHPGGRTGVRGADALRALTEQAARTPGIRVVGIATYEGTLAGDTETAKADNVRDFARELAALTLALHDEGLLPEDGIVSLGGSAYFDAAVDGLIDGGFPAARILLRSGAYLTHDDGLYARTTPLTRASAGSPELRSAIRVWAPVLSIPEPGLVIALCGRRDVGFDQDLPVVLGVRGRDGSAPRAFAGRIEQLADQHAFIRFDADAPGETAAPRVGDLLELGISHPCTTLDRWGLVPLVDDDLRIRELIRLHFT</sequence>
<dbReference type="Gene3D" id="2.40.37.20">
    <property type="entry name" value="D-serine dehydratase-like domain"/>
    <property type="match status" value="1"/>
</dbReference>
<dbReference type="InterPro" id="IPR042208">
    <property type="entry name" value="D-ser_dehydrat-like_sf"/>
</dbReference>
<evidence type="ECO:0000313" key="4">
    <source>
        <dbReference type="EMBL" id="MBN8204523.1"/>
    </source>
</evidence>
<dbReference type="InterPro" id="IPR051466">
    <property type="entry name" value="D-amino_acid_metab_enzyme"/>
</dbReference>
<protein>
    <submittedName>
        <fullName evidence="4">Alanine racemase</fullName>
    </submittedName>
</protein>
<dbReference type="PANTHER" id="PTHR28004">
    <property type="entry name" value="ZGC:162816-RELATED"/>
    <property type="match status" value="1"/>
</dbReference>
<name>A0A939DUX4_9MICO</name>
<dbReference type="RefSeq" id="WP_206822483.1">
    <property type="nucleotide sequence ID" value="NZ_JAEMWU010000001.1"/>
</dbReference>
<proteinExistence type="inferred from homology"/>
<evidence type="ECO:0000313" key="5">
    <source>
        <dbReference type="Proteomes" id="UP000664385"/>
    </source>
</evidence>
<dbReference type="SUPFAM" id="SSF51419">
    <property type="entry name" value="PLP-binding barrel"/>
    <property type="match status" value="1"/>
</dbReference>
<dbReference type="InterPro" id="IPR001608">
    <property type="entry name" value="Ala_racemase_N"/>
</dbReference>
<dbReference type="AlphaFoldDB" id="A0A939DUX4"/>
<dbReference type="InterPro" id="IPR026956">
    <property type="entry name" value="D-ser_dehydrat-like_dom"/>
</dbReference>
<dbReference type="PANTHER" id="PTHR28004:SF8">
    <property type="entry name" value="D-SERINE DEAMINASE"/>
    <property type="match status" value="1"/>
</dbReference>
<dbReference type="Pfam" id="PF14031">
    <property type="entry name" value="D-ser_dehydrat"/>
    <property type="match status" value="1"/>
</dbReference>
<dbReference type="GO" id="GO:0016829">
    <property type="term" value="F:lyase activity"/>
    <property type="evidence" value="ECO:0007669"/>
    <property type="project" value="UniProtKB-KW"/>
</dbReference>
<dbReference type="InterPro" id="IPR029066">
    <property type="entry name" value="PLP-binding_barrel"/>
</dbReference>
<evidence type="ECO:0000256" key="2">
    <source>
        <dbReference type="ARBA" id="ARBA00023239"/>
    </source>
</evidence>
<keyword evidence="2" id="KW-0456">Lyase</keyword>
<dbReference type="EMBL" id="JAEMWU010000001">
    <property type="protein sequence ID" value="MBN8204523.1"/>
    <property type="molecule type" value="Genomic_DNA"/>
</dbReference>
<accession>A0A939DUX4</accession>
<feature type="domain" description="D-serine dehydratase-like" evidence="3">
    <location>
        <begin position="300"/>
        <end position="402"/>
    </location>
</feature>
<gene>
    <name evidence="4" type="ORF">JF543_00955</name>
</gene>
<dbReference type="Pfam" id="PF01168">
    <property type="entry name" value="Ala_racemase_N"/>
    <property type="match status" value="1"/>
</dbReference>
<comment type="similarity">
    <text evidence="1">Belongs to the DSD1 family.</text>
</comment>